<dbReference type="RefSeq" id="WP_216713113.1">
    <property type="nucleotide sequence ID" value="NZ_JAUMKJ010000021.1"/>
</dbReference>
<accession>A0ABT8VD90</accession>
<proteinExistence type="predicted"/>
<evidence type="ECO:0000313" key="2">
    <source>
        <dbReference type="EMBL" id="MDO3678946.1"/>
    </source>
</evidence>
<dbReference type="InterPro" id="IPR044855">
    <property type="entry name" value="CoA-Trfase_III_dom3_sf"/>
</dbReference>
<dbReference type="InterPro" id="IPR050483">
    <property type="entry name" value="CoA-transferase_III_domain"/>
</dbReference>
<dbReference type="PANTHER" id="PTHR48207:SF4">
    <property type="entry name" value="BLL6097 PROTEIN"/>
    <property type="match status" value="1"/>
</dbReference>
<evidence type="ECO:0000313" key="3">
    <source>
        <dbReference type="Proteomes" id="UP001168883"/>
    </source>
</evidence>
<dbReference type="InterPro" id="IPR003673">
    <property type="entry name" value="CoA-Trfase_fam_III"/>
</dbReference>
<evidence type="ECO:0000256" key="1">
    <source>
        <dbReference type="ARBA" id="ARBA00022679"/>
    </source>
</evidence>
<dbReference type="PANTHER" id="PTHR48207">
    <property type="entry name" value="SUCCINATE--HYDROXYMETHYLGLUTARATE COA-TRANSFERASE"/>
    <property type="match status" value="1"/>
</dbReference>
<dbReference type="Proteomes" id="UP001168883">
    <property type="component" value="Unassembled WGS sequence"/>
</dbReference>
<gene>
    <name evidence="2" type="ORF">Q3C12_18220</name>
</gene>
<dbReference type="Gene3D" id="3.30.1540.10">
    <property type="entry name" value="formyl-coa transferase, domain 3"/>
    <property type="match status" value="1"/>
</dbReference>
<name>A0ABT8VD90_9BACL</name>
<keyword evidence="1" id="KW-0808">Transferase</keyword>
<protein>
    <submittedName>
        <fullName evidence="2">CaiB/BaiF CoA-transferase family protein</fullName>
    </submittedName>
</protein>
<comment type="caution">
    <text evidence="2">The sequence shown here is derived from an EMBL/GenBank/DDBJ whole genome shotgun (WGS) entry which is preliminary data.</text>
</comment>
<dbReference type="Pfam" id="PF02515">
    <property type="entry name" value="CoA_transf_3"/>
    <property type="match status" value="1"/>
</dbReference>
<dbReference type="EMBL" id="JAUMKJ010000021">
    <property type="protein sequence ID" value="MDO3678946.1"/>
    <property type="molecule type" value="Genomic_DNA"/>
</dbReference>
<sequence>MNTTGGEETMDKALAGIKVLDFTHLLQGPFATQMLGDLGADVVKIERKGSGDSYRAWTFLNYWIGGTESPCYLAFNRNKRSLALDLKTPQAKKIIYRLAETCDIVVENFRPGVMEKLGFGYEDFKKINPRIIYCSSTGYGQDGPYAKRPGQDLMIQSLSGLTTLTGTKDAPPTPLGTGIADQLGAYNIVYGLLSSLYYREKTGKGQKLEINLLQCLLTHQLQEYAVTLNSGKLFERPQSGIAHPGQSAPFGIYKTADGYICISVNPIPVLAEVLGDEGLNSYDDPQTLYDKRDEVFFRIQESTVKQTTAYWLERMLERDMWVSEVKNHLEAENDLQAAHLGAFTSYEHPTAGTVRTVNVPVKFSETPGDIVRHPPMIGEHNEEILRELGYTGPEIEVMKGIGVI</sequence>
<dbReference type="InterPro" id="IPR023606">
    <property type="entry name" value="CoA-Trfase_III_dom_1_sf"/>
</dbReference>
<dbReference type="SUPFAM" id="SSF89796">
    <property type="entry name" value="CoA-transferase family III (CaiB/BaiF)"/>
    <property type="match status" value="1"/>
</dbReference>
<organism evidence="2 3">
    <name type="scientific">Paenibacillus ehimensis</name>
    <dbReference type="NCBI Taxonomy" id="79264"/>
    <lineage>
        <taxon>Bacteria</taxon>
        <taxon>Bacillati</taxon>
        <taxon>Bacillota</taxon>
        <taxon>Bacilli</taxon>
        <taxon>Bacillales</taxon>
        <taxon>Paenibacillaceae</taxon>
        <taxon>Paenibacillus</taxon>
    </lineage>
</organism>
<dbReference type="Gene3D" id="3.40.50.10540">
    <property type="entry name" value="Crotonobetainyl-coa:carnitine coa-transferase, domain 1"/>
    <property type="match status" value="1"/>
</dbReference>
<keyword evidence="3" id="KW-1185">Reference proteome</keyword>
<reference evidence="2" key="1">
    <citation type="submission" date="2023-07" db="EMBL/GenBank/DDBJ databases">
        <authorList>
            <person name="Aktuganov G."/>
            <person name="Boyko T."/>
            <person name="Delegan Y."/>
            <person name="Galimzianova N."/>
            <person name="Gilvanova E."/>
            <person name="Korobov V."/>
            <person name="Kuzmina L."/>
            <person name="Melentiev A."/>
            <person name="Milman P."/>
            <person name="Ryabova A."/>
            <person name="Stupak E."/>
            <person name="Yasakov T."/>
            <person name="Zharikova N."/>
            <person name="Zhurenko E."/>
        </authorList>
    </citation>
    <scope>NUCLEOTIDE SEQUENCE</scope>
    <source>
        <strain evidence="2">IB-739</strain>
    </source>
</reference>